<feature type="domain" description="Chromo" evidence="1">
    <location>
        <begin position="148"/>
        <end position="208"/>
    </location>
</feature>
<evidence type="ECO:0000259" key="1">
    <source>
        <dbReference type="PROSITE" id="PS50013"/>
    </source>
</evidence>
<accession>A0A2I0VR47</accession>
<organism evidence="2 3">
    <name type="scientific">Dendrobium catenatum</name>
    <dbReference type="NCBI Taxonomy" id="906689"/>
    <lineage>
        <taxon>Eukaryota</taxon>
        <taxon>Viridiplantae</taxon>
        <taxon>Streptophyta</taxon>
        <taxon>Embryophyta</taxon>
        <taxon>Tracheophyta</taxon>
        <taxon>Spermatophyta</taxon>
        <taxon>Magnoliopsida</taxon>
        <taxon>Liliopsida</taxon>
        <taxon>Asparagales</taxon>
        <taxon>Orchidaceae</taxon>
        <taxon>Epidendroideae</taxon>
        <taxon>Malaxideae</taxon>
        <taxon>Dendrobiinae</taxon>
        <taxon>Dendrobium</taxon>
    </lineage>
</organism>
<dbReference type="SUPFAM" id="SSF54160">
    <property type="entry name" value="Chromo domain-like"/>
    <property type="match status" value="1"/>
</dbReference>
<gene>
    <name evidence="2" type="ORF">MA16_Dca009218</name>
</gene>
<dbReference type="Pfam" id="PF24626">
    <property type="entry name" value="SH3_Tf2-1"/>
    <property type="match status" value="1"/>
</dbReference>
<dbReference type="InterPro" id="IPR000953">
    <property type="entry name" value="Chromo/chromo_shadow_dom"/>
</dbReference>
<dbReference type="InterPro" id="IPR056924">
    <property type="entry name" value="SH3_Tf2-1"/>
</dbReference>
<dbReference type="SMART" id="SM00298">
    <property type="entry name" value="CHROMO"/>
    <property type="match status" value="1"/>
</dbReference>
<dbReference type="InterPro" id="IPR023780">
    <property type="entry name" value="Chromo_domain"/>
</dbReference>
<protein>
    <recommendedName>
        <fullName evidence="1">Chromo domain-containing protein</fullName>
    </recommendedName>
</protein>
<reference evidence="2 3" key="2">
    <citation type="journal article" date="2017" name="Nature">
        <title>The Apostasia genome and the evolution of orchids.</title>
        <authorList>
            <person name="Zhang G.Q."/>
            <person name="Liu K.W."/>
            <person name="Li Z."/>
            <person name="Lohaus R."/>
            <person name="Hsiao Y.Y."/>
            <person name="Niu S.C."/>
            <person name="Wang J.Y."/>
            <person name="Lin Y.C."/>
            <person name="Xu Q."/>
            <person name="Chen L.J."/>
            <person name="Yoshida K."/>
            <person name="Fujiwara S."/>
            <person name="Wang Z.W."/>
            <person name="Zhang Y.Q."/>
            <person name="Mitsuda N."/>
            <person name="Wang M."/>
            <person name="Liu G.H."/>
            <person name="Pecoraro L."/>
            <person name="Huang H.X."/>
            <person name="Xiao X.J."/>
            <person name="Lin M."/>
            <person name="Wu X.Y."/>
            <person name="Wu W.L."/>
            <person name="Chen Y.Y."/>
            <person name="Chang S.B."/>
            <person name="Sakamoto S."/>
            <person name="Ohme-Takagi M."/>
            <person name="Yagi M."/>
            <person name="Zeng S.J."/>
            <person name="Shen C.Y."/>
            <person name="Yeh C.M."/>
            <person name="Luo Y.B."/>
            <person name="Tsai W.C."/>
            <person name="Van de Peer Y."/>
            <person name="Liu Z.J."/>
        </authorList>
    </citation>
    <scope>NUCLEOTIDE SEQUENCE [LARGE SCALE GENOMIC DNA]</scope>
    <source>
        <tissue evidence="2">The whole plant</tissue>
    </source>
</reference>
<dbReference type="EMBL" id="KZ503304">
    <property type="protein sequence ID" value="PKU65889.1"/>
    <property type="molecule type" value="Genomic_DNA"/>
</dbReference>
<evidence type="ECO:0000313" key="3">
    <source>
        <dbReference type="Proteomes" id="UP000233837"/>
    </source>
</evidence>
<name>A0A2I0VR47_9ASPA</name>
<dbReference type="Proteomes" id="UP000233837">
    <property type="component" value="Unassembled WGS sequence"/>
</dbReference>
<proteinExistence type="predicted"/>
<dbReference type="PROSITE" id="PS50013">
    <property type="entry name" value="CHROMO_2"/>
    <property type="match status" value="1"/>
</dbReference>
<evidence type="ECO:0000313" key="2">
    <source>
        <dbReference type="EMBL" id="PKU65889.1"/>
    </source>
</evidence>
<dbReference type="Gene3D" id="2.40.50.40">
    <property type="match status" value="1"/>
</dbReference>
<sequence length="208" mass="24640">MHFMYCLFYISSHPQELHKEINKRIEQSNASYKLNVDRKKRFKEFEVEDFVMVRIRPRRFPQGSVKKLHAKSARPFKIISKINSNNYVLDLLKGFNINHTFNIEYLVAFDELEFNPNNPLHDEPFVNLLSENPSLPSVPNLPHSSNVEKIEAILNDEIISTKEGGRQRYLVHWEGKSVTEDTWIERDELQGLDLYLLELYDVLEMFNR</sequence>
<keyword evidence="3" id="KW-1185">Reference proteome</keyword>
<dbReference type="AlphaFoldDB" id="A0A2I0VR47"/>
<dbReference type="Pfam" id="PF00385">
    <property type="entry name" value="Chromo"/>
    <property type="match status" value="1"/>
</dbReference>
<dbReference type="InterPro" id="IPR016197">
    <property type="entry name" value="Chromo-like_dom_sf"/>
</dbReference>
<reference evidence="2 3" key="1">
    <citation type="journal article" date="2016" name="Sci. Rep.">
        <title>The Dendrobium catenatum Lindl. genome sequence provides insights into polysaccharide synthase, floral development and adaptive evolution.</title>
        <authorList>
            <person name="Zhang G.Q."/>
            <person name="Xu Q."/>
            <person name="Bian C."/>
            <person name="Tsai W.C."/>
            <person name="Yeh C.M."/>
            <person name="Liu K.W."/>
            <person name="Yoshida K."/>
            <person name="Zhang L.S."/>
            <person name="Chang S.B."/>
            <person name="Chen F."/>
            <person name="Shi Y."/>
            <person name="Su Y.Y."/>
            <person name="Zhang Y.Q."/>
            <person name="Chen L.J."/>
            <person name="Yin Y."/>
            <person name="Lin M."/>
            <person name="Huang H."/>
            <person name="Deng H."/>
            <person name="Wang Z.W."/>
            <person name="Zhu S.L."/>
            <person name="Zhao X."/>
            <person name="Deng C."/>
            <person name="Niu S.C."/>
            <person name="Huang J."/>
            <person name="Wang M."/>
            <person name="Liu G.H."/>
            <person name="Yang H.J."/>
            <person name="Xiao X.J."/>
            <person name="Hsiao Y.Y."/>
            <person name="Wu W.L."/>
            <person name="Chen Y.Y."/>
            <person name="Mitsuda N."/>
            <person name="Ohme-Takagi M."/>
            <person name="Luo Y.B."/>
            <person name="Van de Peer Y."/>
            <person name="Liu Z.J."/>
        </authorList>
    </citation>
    <scope>NUCLEOTIDE SEQUENCE [LARGE SCALE GENOMIC DNA]</scope>
    <source>
        <tissue evidence="2">The whole plant</tissue>
    </source>
</reference>